<dbReference type="KEGG" id="xtr:116408214"/>
<accession>A0A8J1IYV9</accession>
<keyword evidence="7" id="KW-0256">Endoplasmic reticulum</keyword>
<dbReference type="GeneID" id="116408214"/>
<evidence type="ECO:0000256" key="1">
    <source>
        <dbReference type="ARBA" id="ARBA00004389"/>
    </source>
</evidence>
<dbReference type="Xenbase" id="XB-GENE-29093847">
    <property type="gene designation" value="LOC116408214"/>
</dbReference>
<dbReference type="InterPro" id="IPR018490">
    <property type="entry name" value="cNMP-bd_dom_sf"/>
</dbReference>
<comment type="subcellular location">
    <subcellularLocation>
        <location evidence="1">Endoplasmic reticulum membrane</location>
        <topology evidence="1">Single-pass membrane protein</topology>
    </subcellularLocation>
</comment>
<evidence type="ECO:0000256" key="8">
    <source>
        <dbReference type="ARBA" id="ARBA00022963"/>
    </source>
</evidence>
<dbReference type="PROSITE" id="PS50042">
    <property type="entry name" value="CNMP_BINDING_3"/>
    <property type="match status" value="1"/>
</dbReference>
<reference evidence="14" key="1">
    <citation type="submission" date="2025-08" db="UniProtKB">
        <authorList>
            <consortium name="RefSeq"/>
        </authorList>
    </citation>
    <scope>IDENTIFICATION</scope>
    <source>
        <strain evidence="14">Nigerian</strain>
        <tissue evidence="14">Liver and blood</tissue>
    </source>
</reference>
<keyword evidence="5" id="KW-0812">Transmembrane</keyword>
<dbReference type="InterPro" id="IPR000595">
    <property type="entry name" value="cNMP-bd_dom"/>
</dbReference>
<keyword evidence="10" id="KW-0443">Lipid metabolism</keyword>
<evidence type="ECO:0000256" key="11">
    <source>
        <dbReference type="ARBA" id="ARBA00023136"/>
    </source>
</evidence>
<dbReference type="AlphaFoldDB" id="A0A8J1IYV9"/>
<keyword evidence="6" id="KW-0378">Hydrolase</keyword>
<keyword evidence="8" id="KW-0442">Lipid degradation</keyword>
<evidence type="ECO:0000256" key="4">
    <source>
        <dbReference type="ARBA" id="ARBA00022553"/>
    </source>
</evidence>
<dbReference type="Pfam" id="PF00027">
    <property type="entry name" value="cNMP_binding"/>
    <property type="match status" value="1"/>
</dbReference>
<sequence>MLRQGDKSDCTYIVLNGRLRSVIRKDDGKKQLTGEYGRGDLIGVVEALTHQPRATTVHAVRDSELAKLPEGALTSIKRKFPQVVTRLIHLLGEKILGSLQQVNGPLTGELRPLPLPSVCPPLTYLISRLLSWRFYHCNCQLPARGKSISSSQGAHPSLGLLIAPGCAREWVPESSNYLHGGHKVIVITHVL</sequence>
<proteinExistence type="inferred from homology"/>
<dbReference type="EC" id="3.1.1.5" evidence="3"/>
<evidence type="ECO:0000256" key="3">
    <source>
        <dbReference type="ARBA" id="ARBA00013274"/>
    </source>
</evidence>
<dbReference type="FunFam" id="2.60.120.10:FF:000010">
    <property type="entry name" value="neuropathy target esterase isoform X1"/>
    <property type="match status" value="1"/>
</dbReference>
<dbReference type="OrthoDB" id="421051at2759"/>
<evidence type="ECO:0000256" key="10">
    <source>
        <dbReference type="ARBA" id="ARBA00023098"/>
    </source>
</evidence>
<evidence type="ECO:0000313" key="14">
    <source>
        <dbReference type="RefSeq" id="XP_031750782.1"/>
    </source>
</evidence>
<dbReference type="RefSeq" id="XP_031750782.1">
    <property type="nucleotide sequence ID" value="XM_031894922.1"/>
</dbReference>
<evidence type="ECO:0000256" key="5">
    <source>
        <dbReference type="ARBA" id="ARBA00022692"/>
    </source>
</evidence>
<evidence type="ECO:0000313" key="15">
    <source>
        <dbReference type="Xenbase" id="XB-GENE-29093847"/>
    </source>
</evidence>
<evidence type="ECO:0000313" key="13">
    <source>
        <dbReference type="Proteomes" id="UP000008143"/>
    </source>
</evidence>
<organism evidence="13 14">
    <name type="scientific">Xenopus tropicalis</name>
    <name type="common">Western clawed frog</name>
    <name type="synonym">Silurana tropicalis</name>
    <dbReference type="NCBI Taxonomy" id="8364"/>
    <lineage>
        <taxon>Eukaryota</taxon>
        <taxon>Metazoa</taxon>
        <taxon>Chordata</taxon>
        <taxon>Craniata</taxon>
        <taxon>Vertebrata</taxon>
        <taxon>Euteleostomi</taxon>
        <taxon>Amphibia</taxon>
        <taxon>Batrachia</taxon>
        <taxon>Anura</taxon>
        <taxon>Pipoidea</taxon>
        <taxon>Pipidae</taxon>
        <taxon>Xenopodinae</taxon>
        <taxon>Xenopus</taxon>
        <taxon>Silurana</taxon>
    </lineage>
</organism>
<dbReference type="SUPFAM" id="SSF51206">
    <property type="entry name" value="cAMP-binding domain-like"/>
    <property type="match status" value="1"/>
</dbReference>
<dbReference type="CDD" id="cd00038">
    <property type="entry name" value="CAP_ED"/>
    <property type="match status" value="1"/>
</dbReference>
<dbReference type="GO" id="GO:0016042">
    <property type="term" value="P:lipid catabolic process"/>
    <property type="evidence" value="ECO:0007669"/>
    <property type="project" value="UniProtKB-KW"/>
</dbReference>
<keyword evidence="13" id="KW-1185">Reference proteome</keyword>
<evidence type="ECO:0000256" key="7">
    <source>
        <dbReference type="ARBA" id="ARBA00022824"/>
    </source>
</evidence>
<evidence type="ECO:0000259" key="12">
    <source>
        <dbReference type="PROSITE" id="PS50042"/>
    </source>
</evidence>
<comment type="similarity">
    <text evidence="2">Belongs to the NTE family.</text>
</comment>
<feature type="domain" description="Cyclic nucleotide-binding" evidence="12">
    <location>
        <begin position="1"/>
        <end position="94"/>
    </location>
</feature>
<evidence type="ECO:0000256" key="2">
    <source>
        <dbReference type="ARBA" id="ARBA00006636"/>
    </source>
</evidence>
<gene>
    <name evidence="14 15" type="primary">LOC116408214</name>
</gene>
<evidence type="ECO:0000256" key="6">
    <source>
        <dbReference type="ARBA" id="ARBA00022801"/>
    </source>
</evidence>
<dbReference type="InterPro" id="IPR014710">
    <property type="entry name" value="RmlC-like_jellyroll"/>
</dbReference>
<dbReference type="AGR" id="Xenbase:XB-GENE-29093847"/>
<protein>
    <recommendedName>
        <fullName evidence="3">lysophospholipase</fullName>
        <ecNumber evidence="3">3.1.1.5</ecNumber>
    </recommendedName>
</protein>
<keyword evidence="9" id="KW-1133">Transmembrane helix</keyword>
<name>A0A8J1IYV9_XENTR</name>
<dbReference type="Gene3D" id="2.60.120.10">
    <property type="entry name" value="Jelly Rolls"/>
    <property type="match status" value="1"/>
</dbReference>
<dbReference type="GO" id="GO:0005789">
    <property type="term" value="C:endoplasmic reticulum membrane"/>
    <property type="evidence" value="ECO:0007669"/>
    <property type="project" value="UniProtKB-SubCell"/>
</dbReference>
<dbReference type="GO" id="GO:0004622">
    <property type="term" value="F:phosphatidylcholine lysophospholipase activity"/>
    <property type="evidence" value="ECO:0007669"/>
    <property type="project" value="UniProtKB-EC"/>
</dbReference>
<evidence type="ECO:0000256" key="9">
    <source>
        <dbReference type="ARBA" id="ARBA00022989"/>
    </source>
</evidence>
<dbReference type="Proteomes" id="UP000008143">
    <property type="component" value="Unplaced"/>
</dbReference>
<keyword evidence="4" id="KW-0597">Phosphoprotein</keyword>
<keyword evidence="11" id="KW-0472">Membrane</keyword>